<keyword evidence="2" id="KW-0472">Membrane</keyword>
<reference evidence="4 5" key="1">
    <citation type="journal article" date="2016" name="Mol. Biol. Evol.">
        <title>Comparative Genomics of Early-Diverging Mushroom-Forming Fungi Provides Insights into the Origins of Lignocellulose Decay Capabilities.</title>
        <authorList>
            <person name="Nagy L.G."/>
            <person name="Riley R."/>
            <person name="Tritt A."/>
            <person name="Adam C."/>
            <person name="Daum C."/>
            <person name="Floudas D."/>
            <person name="Sun H."/>
            <person name="Yadav J.S."/>
            <person name="Pangilinan J."/>
            <person name="Larsson K.H."/>
            <person name="Matsuura K."/>
            <person name="Barry K."/>
            <person name="Labutti K."/>
            <person name="Kuo R."/>
            <person name="Ohm R.A."/>
            <person name="Bhattacharya S.S."/>
            <person name="Shirouzu T."/>
            <person name="Yoshinaga Y."/>
            <person name="Martin F.M."/>
            <person name="Grigoriev I.V."/>
            <person name="Hibbett D.S."/>
        </authorList>
    </citation>
    <scope>NUCLEOTIDE SEQUENCE [LARGE SCALE GENOMIC DNA]</scope>
    <source>
        <strain evidence="4 5">HHB10207 ss-3</strain>
    </source>
</reference>
<keyword evidence="2" id="KW-0812">Transmembrane</keyword>
<dbReference type="Proteomes" id="UP000076798">
    <property type="component" value="Unassembled WGS sequence"/>
</dbReference>
<sequence length="453" mass="47831">MKSVLSLLSLALAPSYVLGATHFITVGGTNSDGSPKLMFDPANVFADIGDELLFTFNVKNHSVTQSSFSEPCAPLTNSYGMHIGFDSGFMPVTAGSSNPPTFSVIVNDTKPIWGYCRQTASPKTHCQQDMVFAVNAPQDPSPNTFPAFQKLAAASTSQDTTSASPSQTSSESSSSTFTSAAATSTVTDTGVTHFVSVGGVNSDGTPKLMFDPNNIVAQPGDKVMFQFNVKNHTATQSAFQEPCAPLSDQFGQHIGFDSGFMPLNPNVTSVMPTFTIRVNDTKPIWGYCRQVASPKTHCESGMVFAINAPSDPAPNTFTAYQKLALASTIQNNTAIPLSLLNVTTTALWASSSTPANKNFAVLGSSSDGSDEEGGLTNVLHLISALLGLVGFLVAFVVVAAAVGIFVLIKTRKSRSRKGSRMVDASYRPVALPKSKMNEDGTHDYDAPLYADGA</sequence>
<evidence type="ECO:0000256" key="2">
    <source>
        <dbReference type="SAM" id="Phobius"/>
    </source>
</evidence>
<dbReference type="STRING" id="1314776.A0A165ZTR9"/>
<evidence type="ECO:0000256" key="3">
    <source>
        <dbReference type="SAM" id="SignalP"/>
    </source>
</evidence>
<keyword evidence="3" id="KW-0732">Signal</keyword>
<feature type="signal peptide" evidence="3">
    <location>
        <begin position="1"/>
        <end position="19"/>
    </location>
</feature>
<dbReference type="PANTHER" id="PTHR34883:SF15">
    <property type="entry name" value="EXTRACELLULAR SERINE-RICH PROTEIN"/>
    <property type="match status" value="1"/>
</dbReference>
<dbReference type="PANTHER" id="PTHR34883">
    <property type="entry name" value="SERINE-RICH PROTEIN, PUTATIVE-RELATED-RELATED"/>
    <property type="match status" value="1"/>
</dbReference>
<proteinExistence type="predicted"/>
<evidence type="ECO:0000313" key="5">
    <source>
        <dbReference type="Proteomes" id="UP000076798"/>
    </source>
</evidence>
<feature type="region of interest" description="Disordered" evidence="1">
    <location>
        <begin position="156"/>
        <end position="176"/>
    </location>
</feature>
<dbReference type="AlphaFoldDB" id="A0A165ZTR9"/>
<protein>
    <recommendedName>
        <fullName evidence="6">Cupredoxin</fullName>
    </recommendedName>
</protein>
<feature type="region of interest" description="Disordered" evidence="1">
    <location>
        <begin position="433"/>
        <end position="453"/>
    </location>
</feature>
<feature type="chain" id="PRO_5007870234" description="Cupredoxin" evidence="3">
    <location>
        <begin position="20"/>
        <end position="453"/>
    </location>
</feature>
<dbReference type="CDD" id="cd00920">
    <property type="entry name" value="Cupredoxin"/>
    <property type="match status" value="1"/>
</dbReference>
<organism evidence="4 5">
    <name type="scientific">Sistotremastrum suecicum HHB10207 ss-3</name>
    <dbReference type="NCBI Taxonomy" id="1314776"/>
    <lineage>
        <taxon>Eukaryota</taxon>
        <taxon>Fungi</taxon>
        <taxon>Dikarya</taxon>
        <taxon>Basidiomycota</taxon>
        <taxon>Agaricomycotina</taxon>
        <taxon>Agaricomycetes</taxon>
        <taxon>Sistotremastrales</taxon>
        <taxon>Sistotremastraceae</taxon>
        <taxon>Sistotremastrum</taxon>
    </lineage>
</organism>
<evidence type="ECO:0000256" key="1">
    <source>
        <dbReference type="SAM" id="MobiDB-lite"/>
    </source>
</evidence>
<keyword evidence="5" id="KW-1185">Reference proteome</keyword>
<dbReference type="SUPFAM" id="SSF49503">
    <property type="entry name" value="Cupredoxins"/>
    <property type="match status" value="2"/>
</dbReference>
<feature type="transmembrane region" description="Helical" evidence="2">
    <location>
        <begin position="385"/>
        <end position="408"/>
    </location>
</feature>
<evidence type="ECO:0000313" key="4">
    <source>
        <dbReference type="EMBL" id="KZT34618.1"/>
    </source>
</evidence>
<accession>A0A165ZTR9</accession>
<gene>
    <name evidence="4" type="ORF">SISSUDRAFT_991633</name>
</gene>
<feature type="compositionally biased region" description="Basic and acidic residues" evidence="1">
    <location>
        <begin position="435"/>
        <end position="445"/>
    </location>
</feature>
<dbReference type="InterPro" id="IPR052953">
    <property type="entry name" value="Ser-rich/MCO-related"/>
</dbReference>
<dbReference type="Gene3D" id="2.60.40.420">
    <property type="entry name" value="Cupredoxins - blue copper proteins"/>
    <property type="match status" value="2"/>
</dbReference>
<name>A0A165ZTR9_9AGAM</name>
<keyword evidence="2" id="KW-1133">Transmembrane helix</keyword>
<evidence type="ECO:0008006" key="6">
    <source>
        <dbReference type="Google" id="ProtNLM"/>
    </source>
</evidence>
<dbReference type="InterPro" id="IPR008972">
    <property type="entry name" value="Cupredoxin"/>
</dbReference>
<dbReference type="OrthoDB" id="1921208at2759"/>
<dbReference type="EMBL" id="KV428173">
    <property type="protein sequence ID" value="KZT34618.1"/>
    <property type="molecule type" value="Genomic_DNA"/>
</dbReference>